<reference evidence="3 4" key="1">
    <citation type="submission" date="2019-09" db="EMBL/GenBank/DDBJ databases">
        <title>Bird 10,000 Genomes (B10K) Project - Family phase.</title>
        <authorList>
            <person name="Zhang G."/>
        </authorList>
    </citation>
    <scope>NUCLEOTIDE SEQUENCE [LARGE SCALE GENOMIC DNA]</scope>
    <source>
        <strain evidence="3">B10K-DU-029-51</strain>
    </source>
</reference>
<sequence>RKSNVSSGTVHPTWAMFHSTLMAQEQLQFSLPSWMVDAALAPQRLSNTFQLRDSLRCQADITSEGHVPMCPFVNFCVAALTGTCPPPFYAFIDLGGCLMDSRAEDTGSAFVALQPWPELLGFWVGTFKFMGDTGHVLYISCHLWVSPVATALNPGNKACSFGSASGLWAPLEGTRNICSCCDTGSYPSPG</sequence>
<keyword evidence="1" id="KW-1015">Disulfide bond</keyword>
<dbReference type="GO" id="GO:0032190">
    <property type="term" value="F:acrosin binding"/>
    <property type="evidence" value="ECO:0007669"/>
    <property type="project" value="TreeGrafter"/>
</dbReference>
<evidence type="ECO:0000259" key="2">
    <source>
        <dbReference type="PROSITE" id="PS51034"/>
    </source>
</evidence>
<gene>
    <name evidence="3" type="primary">Zp3</name>
    <name evidence="3" type="ORF">PARPUN_R04009</name>
</gene>
<dbReference type="GO" id="GO:0031012">
    <property type="term" value="C:extracellular matrix"/>
    <property type="evidence" value="ECO:0007669"/>
    <property type="project" value="TreeGrafter"/>
</dbReference>
<evidence type="ECO:0000313" key="4">
    <source>
        <dbReference type="Proteomes" id="UP000570592"/>
    </source>
</evidence>
<feature type="non-terminal residue" evidence="3">
    <location>
        <position position="1"/>
    </location>
</feature>
<dbReference type="AlphaFoldDB" id="A0A7L3ILX1"/>
<dbReference type="Proteomes" id="UP000570592">
    <property type="component" value="Unassembled WGS sequence"/>
</dbReference>
<comment type="caution">
    <text evidence="3">The sequence shown here is derived from an EMBL/GenBank/DDBJ whole genome shotgun (WGS) entry which is preliminary data.</text>
</comment>
<dbReference type="Gene3D" id="2.60.40.4100">
    <property type="entry name" value="Zona pellucida, ZP-C domain"/>
    <property type="match status" value="1"/>
</dbReference>
<dbReference type="Pfam" id="PF00100">
    <property type="entry name" value="Zona_pellucida"/>
    <property type="match status" value="1"/>
</dbReference>
<organism evidence="3 4">
    <name type="scientific">Pardalotus punctatus</name>
    <name type="common">spotted pardalote</name>
    <dbReference type="NCBI Taxonomy" id="254575"/>
    <lineage>
        <taxon>Eukaryota</taxon>
        <taxon>Metazoa</taxon>
        <taxon>Chordata</taxon>
        <taxon>Craniata</taxon>
        <taxon>Vertebrata</taxon>
        <taxon>Euteleostomi</taxon>
        <taxon>Archelosauria</taxon>
        <taxon>Archosauria</taxon>
        <taxon>Dinosauria</taxon>
        <taxon>Saurischia</taxon>
        <taxon>Theropoda</taxon>
        <taxon>Coelurosauria</taxon>
        <taxon>Aves</taxon>
        <taxon>Neognathae</taxon>
        <taxon>Neoaves</taxon>
        <taxon>Telluraves</taxon>
        <taxon>Australaves</taxon>
        <taxon>Passeriformes</taxon>
        <taxon>Meliphagoidea</taxon>
        <taxon>Pardalotidae</taxon>
        <taxon>Pardalotus</taxon>
    </lineage>
</organism>
<accession>A0A7L3ILX1</accession>
<dbReference type="InterPro" id="IPR055355">
    <property type="entry name" value="ZP-C"/>
</dbReference>
<dbReference type="InterPro" id="IPR042235">
    <property type="entry name" value="ZP-C_dom"/>
</dbReference>
<dbReference type="PANTHER" id="PTHR11576:SF2">
    <property type="entry name" value="ZONA PELLUCIDA SPERM-BINDING PROTEIN 3"/>
    <property type="match status" value="1"/>
</dbReference>
<protein>
    <submittedName>
        <fullName evidence="3">ZP3 protein</fullName>
    </submittedName>
</protein>
<evidence type="ECO:0000256" key="1">
    <source>
        <dbReference type="ARBA" id="ARBA00023157"/>
    </source>
</evidence>
<feature type="domain" description="ZP" evidence="2">
    <location>
        <begin position="1"/>
        <end position="166"/>
    </location>
</feature>
<evidence type="ECO:0000313" key="3">
    <source>
        <dbReference type="EMBL" id="NXU17716.1"/>
    </source>
</evidence>
<feature type="non-terminal residue" evidence="3">
    <location>
        <position position="190"/>
    </location>
</feature>
<dbReference type="PROSITE" id="PS51034">
    <property type="entry name" value="ZP_2"/>
    <property type="match status" value="1"/>
</dbReference>
<dbReference type="GO" id="GO:2000344">
    <property type="term" value="P:positive regulation of acrosome reaction"/>
    <property type="evidence" value="ECO:0007669"/>
    <property type="project" value="TreeGrafter"/>
</dbReference>
<dbReference type="GO" id="GO:0007339">
    <property type="term" value="P:binding of sperm to zona pellucida"/>
    <property type="evidence" value="ECO:0007669"/>
    <property type="project" value="TreeGrafter"/>
</dbReference>
<dbReference type="GO" id="GO:0035803">
    <property type="term" value="P:egg coat formation"/>
    <property type="evidence" value="ECO:0007669"/>
    <property type="project" value="TreeGrafter"/>
</dbReference>
<dbReference type="FunFam" id="2.60.40.4100:FF:000002">
    <property type="entry name" value="Zona pellucida sperm-binding protein 3"/>
    <property type="match status" value="1"/>
</dbReference>
<dbReference type="PANTHER" id="PTHR11576">
    <property type="entry name" value="ZONA PELLUCIDA SPERM-BINDING PROTEIN 3"/>
    <property type="match status" value="1"/>
</dbReference>
<keyword evidence="4" id="KW-1185">Reference proteome</keyword>
<proteinExistence type="predicted"/>
<dbReference type="EMBL" id="VZTX01024532">
    <property type="protein sequence ID" value="NXU17716.1"/>
    <property type="molecule type" value="Genomic_DNA"/>
</dbReference>
<dbReference type="InterPro" id="IPR001507">
    <property type="entry name" value="ZP_dom"/>
</dbReference>
<name>A0A7L3ILX1_9PASS</name>